<evidence type="ECO:0000256" key="4">
    <source>
        <dbReference type="ARBA" id="ARBA00022801"/>
    </source>
</evidence>
<dbReference type="GO" id="GO:0006310">
    <property type="term" value="P:DNA recombination"/>
    <property type="evidence" value="ECO:0007669"/>
    <property type="project" value="UniProtKB-KW"/>
</dbReference>
<accession>A0AAE0ER67</accession>
<keyword evidence="11" id="KW-0472">Membrane</keyword>
<keyword evidence="1" id="KW-0540">Nuclease</keyword>
<keyword evidence="7" id="KW-0695">RNA-directed DNA polymerase</keyword>
<feature type="domain" description="Integrase catalytic" evidence="12">
    <location>
        <begin position="1321"/>
        <end position="1487"/>
    </location>
</feature>
<dbReference type="GO" id="GO:0003676">
    <property type="term" value="F:nucleic acid binding"/>
    <property type="evidence" value="ECO:0007669"/>
    <property type="project" value="InterPro"/>
</dbReference>
<keyword evidence="5" id="KW-0460">Magnesium</keyword>
<evidence type="ECO:0000256" key="9">
    <source>
        <dbReference type="ARBA" id="ARBA00023172"/>
    </source>
</evidence>
<keyword evidence="2" id="KW-0479">Metal-binding</keyword>
<evidence type="ECO:0000256" key="6">
    <source>
        <dbReference type="ARBA" id="ARBA00022908"/>
    </source>
</evidence>
<evidence type="ECO:0000256" key="3">
    <source>
        <dbReference type="ARBA" id="ARBA00022759"/>
    </source>
</evidence>
<gene>
    <name evidence="13" type="ORF">CYMTET_52349</name>
</gene>
<keyword evidence="9" id="KW-0233">DNA recombination</keyword>
<dbReference type="GO" id="GO:0046872">
    <property type="term" value="F:metal ion binding"/>
    <property type="evidence" value="ECO:0007669"/>
    <property type="project" value="UniProtKB-KW"/>
</dbReference>
<feature type="region of interest" description="Disordered" evidence="10">
    <location>
        <begin position="295"/>
        <end position="325"/>
    </location>
</feature>
<dbReference type="GO" id="GO:0015074">
    <property type="term" value="P:DNA integration"/>
    <property type="evidence" value="ECO:0007669"/>
    <property type="project" value="UniProtKB-KW"/>
</dbReference>
<dbReference type="InterPro" id="IPR012337">
    <property type="entry name" value="RNaseH-like_sf"/>
</dbReference>
<dbReference type="PANTHER" id="PTHR42648:SF11">
    <property type="entry name" value="TRANSPOSON TY4-P GAG-POL POLYPROTEIN"/>
    <property type="match status" value="1"/>
</dbReference>
<feature type="region of interest" description="Disordered" evidence="10">
    <location>
        <begin position="339"/>
        <end position="372"/>
    </location>
</feature>
<keyword evidence="6" id="KW-0229">DNA integration</keyword>
<dbReference type="InterPro" id="IPR036397">
    <property type="entry name" value="RNaseH_sf"/>
</dbReference>
<evidence type="ECO:0000256" key="5">
    <source>
        <dbReference type="ARBA" id="ARBA00022842"/>
    </source>
</evidence>
<protein>
    <recommendedName>
        <fullName evidence="12">Integrase catalytic domain-containing protein</fullName>
    </recommendedName>
</protein>
<evidence type="ECO:0000256" key="2">
    <source>
        <dbReference type="ARBA" id="ARBA00022723"/>
    </source>
</evidence>
<keyword evidence="8" id="KW-0239">DNA-directed DNA polymerase</keyword>
<evidence type="ECO:0000256" key="11">
    <source>
        <dbReference type="SAM" id="Phobius"/>
    </source>
</evidence>
<keyword evidence="3" id="KW-0255">Endonuclease</keyword>
<feature type="compositionally biased region" description="Basic and acidic residues" evidence="10">
    <location>
        <begin position="295"/>
        <end position="317"/>
    </location>
</feature>
<proteinExistence type="predicted"/>
<dbReference type="GO" id="GO:0003964">
    <property type="term" value="F:RNA-directed DNA polymerase activity"/>
    <property type="evidence" value="ECO:0007669"/>
    <property type="project" value="UniProtKB-KW"/>
</dbReference>
<evidence type="ECO:0000313" key="13">
    <source>
        <dbReference type="EMBL" id="KAK3237591.1"/>
    </source>
</evidence>
<keyword evidence="8" id="KW-0548">Nucleotidyltransferase</keyword>
<feature type="region of interest" description="Disordered" evidence="10">
    <location>
        <begin position="687"/>
        <end position="717"/>
    </location>
</feature>
<evidence type="ECO:0000313" key="14">
    <source>
        <dbReference type="Proteomes" id="UP001190700"/>
    </source>
</evidence>
<feature type="compositionally biased region" description="Basic residues" evidence="10">
    <location>
        <begin position="352"/>
        <end position="372"/>
    </location>
</feature>
<keyword evidence="14" id="KW-1185">Reference proteome</keyword>
<evidence type="ECO:0000256" key="1">
    <source>
        <dbReference type="ARBA" id="ARBA00022722"/>
    </source>
</evidence>
<dbReference type="PANTHER" id="PTHR42648">
    <property type="entry name" value="TRANSPOSASE, PUTATIVE-RELATED"/>
    <property type="match status" value="1"/>
</dbReference>
<keyword evidence="4" id="KW-0378">Hydrolase</keyword>
<dbReference type="EMBL" id="LGRX02034517">
    <property type="protein sequence ID" value="KAK3237591.1"/>
    <property type="molecule type" value="Genomic_DNA"/>
</dbReference>
<comment type="caution">
    <text evidence="13">The sequence shown here is derived from an EMBL/GenBank/DDBJ whole genome shotgun (WGS) entry which is preliminary data.</text>
</comment>
<dbReference type="InterPro" id="IPR001584">
    <property type="entry name" value="Integrase_cat-core"/>
</dbReference>
<sequence>MASTPYQLMAPARLRAHPAGASKRQLQFDQLVPTPVAASSQQSAAEKKFESESAAFLDDQQKIEALVRGVKSKLCGKGDAIDEWRFCGDESNARSLLDSLVEELTSRLTRFNVLYAHAFRLDDVTATVMPNANKLLKELLEYLCGGPALASVREAHRYFPDDGKVILTALVRDVMPDLEDFDKTDFIFTPTVEVPAGVNPKQFIKAFTDAVSNAATDLGQHSSLDISREDAVRLFLRRTCPVTYKQVHEDYAIEKVKTQAELTLVSCGLAIQRVYNTLGKAKPLTSAFYNDAGHRHGERGGLDPRGAPDLRPTRPRDVYYPGRSSHPFKGKGKNFRFAASPLPKGGNWPQGIRRKGGKGKGKKGKGQKQKARVTFHPGSKQFYGNCWSCGGRHRQADCTHMQHLAAHSMRLDPEALAEGAFTDVLAARYQAAYEHSEEAFQAVCWEHGTPDICDSSESVCTYPDDGSLSFAAYLTQGDEASHAPAWAPQEWTDSEWDAWEHESYTQKQHDEWDRLQRKASARFQAFCYAGDEAGYDEQDLQEPYSSLSLGRVHFGSFGVGGVDRDTTPTPPVDARMDSVAATETPLDLSSFYRADPSITCSPCDPQPASTQSHLDAGVVLDGTAQTLDPTAPFSSDTPGDAEHGDTCMHPVSALFAHETPLEPGSGLFADMVLAGDLPFQSMTEQHLSETRESQGAWGPRSWSSQLESVAGPEPGPFEELRRGLRGTPPGLTDREQDHWDRLWCEDHTQPTQWGRGRGYGLMVALMVALGLVTTGTVVHVIGTGQILGLDTALPLDLAQKTLTVTTATSPALVSWRTRHLTALALATILAIIIQCLFLFFLDFQSLSGDSALDRGFGGVSSVAWHETGSVLQTTSHLAEIMITVGGALVHMSWWLGFTWTAHGTPPPGLVVFTCSPVVSAYALSRDGDGIVVDSGATGNITGTRSRISALDTSSTIGFSTVMTGPVSRTDGTCTLHLYGREILSGEIDEYSIPGCHFKEGARTLLSTRVMLRHGFSSPDFISMTYTHLDSGRTYRITDNQVDYLWDEPQHPHTHHFGSAAVRTRTGDSSDWQWSNSEYTKWATTHGSPTATAKLGTPAFDVSMYCDSLPVGEGNNHPALEHWSISDDCHTKQWTGQFFYGNIPFSISMIDRMLTKGNHDFLLDPHNTTYFWIVPYMPQHQIWHKTCTMEVLHIYPKGSKKIFSFSRKHTYASSHPLTPADSDGGPDRVFIDGTPFEICILFRNRNTPVRVSPFVEFHAVMGHGSTASLLKLYDLPGIQLGRPLLSRRAIAAMPACSQFCAVCCTSKLKQKPCGHHDQLRSVATQPGQKWAADMTGPITPAGYNGHLYRCQFIDYVSRFIFVYTFVQKSEYYTCLVHFYGSLHAMGYAPQSITLRTDCAPEMGDPQCVAFYQKHRILHQKSSPTVHTDNPHAENAIGKISDMTKALLLAAGMPEDYWPLAATHAGFIWNLSTHKNISSTPFHQIKGYHYGYAKLRAFGQNCYVIMSQQQRNSRQPGMSRKSQRAAWSGRLVGVSVSSLAYKILDTETNMVHYVGKPHWIHNHQDMGEILGSFPDPHQAEREFDASYDRPQPFSDSFDTAGSRIHGIGSFFDGEESHACVQLIQTDGTVTWTMAVRY</sequence>
<keyword evidence="11" id="KW-0812">Transmembrane</keyword>
<evidence type="ECO:0000259" key="12">
    <source>
        <dbReference type="PROSITE" id="PS50994"/>
    </source>
</evidence>
<dbReference type="InterPro" id="IPR039537">
    <property type="entry name" value="Retrotran_Ty1/copia-like"/>
</dbReference>
<name>A0AAE0ER67_9CHLO</name>
<evidence type="ECO:0000256" key="7">
    <source>
        <dbReference type="ARBA" id="ARBA00022918"/>
    </source>
</evidence>
<keyword evidence="11" id="KW-1133">Transmembrane helix</keyword>
<feature type="transmembrane region" description="Helical" evidence="11">
    <location>
        <begin position="820"/>
        <end position="841"/>
    </location>
</feature>
<evidence type="ECO:0000256" key="8">
    <source>
        <dbReference type="ARBA" id="ARBA00022932"/>
    </source>
</evidence>
<feature type="transmembrane region" description="Helical" evidence="11">
    <location>
        <begin position="759"/>
        <end position="781"/>
    </location>
</feature>
<dbReference type="SUPFAM" id="SSF53098">
    <property type="entry name" value="Ribonuclease H-like"/>
    <property type="match status" value="1"/>
</dbReference>
<dbReference type="GO" id="GO:0003887">
    <property type="term" value="F:DNA-directed DNA polymerase activity"/>
    <property type="evidence" value="ECO:0007669"/>
    <property type="project" value="UniProtKB-KW"/>
</dbReference>
<evidence type="ECO:0000256" key="10">
    <source>
        <dbReference type="SAM" id="MobiDB-lite"/>
    </source>
</evidence>
<dbReference type="PROSITE" id="PS50994">
    <property type="entry name" value="INTEGRASE"/>
    <property type="match status" value="1"/>
</dbReference>
<organism evidence="13 14">
    <name type="scientific">Cymbomonas tetramitiformis</name>
    <dbReference type="NCBI Taxonomy" id="36881"/>
    <lineage>
        <taxon>Eukaryota</taxon>
        <taxon>Viridiplantae</taxon>
        <taxon>Chlorophyta</taxon>
        <taxon>Pyramimonadophyceae</taxon>
        <taxon>Pyramimonadales</taxon>
        <taxon>Pyramimonadaceae</taxon>
        <taxon>Cymbomonas</taxon>
    </lineage>
</organism>
<keyword evidence="8" id="KW-0808">Transferase</keyword>
<reference evidence="13 14" key="1">
    <citation type="journal article" date="2015" name="Genome Biol. Evol.">
        <title>Comparative Genomics of a Bacterivorous Green Alga Reveals Evolutionary Causalities and Consequences of Phago-Mixotrophic Mode of Nutrition.</title>
        <authorList>
            <person name="Burns J.A."/>
            <person name="Paasch A."/>
            <person name="Narechania A."/>
            <person name="Kim E."/>
        </authorList>
    </citation>
    <scope>NUCLEOTIDE SEQUENCE [LARGE SCALE GENOMIC DNA]</scope>
    <source>
        <strain evidence="13 14">PLY_AMNH</strain>
    </source>
</reference>
<dbReference type="Proteomes" id="UP001190700">
    <property type="component" value="Unassembled WGS sequence"/>
</dbReference>
<dbReference type="GO" id="GO:0016787">
    <property type="term" value="F:hydrolase activity"/>
    <property type="evidence" value="ECO:0007669"/>
    <property type="project" value="UniProtKB-KW"/>
</dbReference>
<dbReference type="Gene3D" id="3.30.420.10">
    <property type="entry name" value="Ribonuclease H-like superfamily/Ribonuclease H"/>
    <property type="match status" value="1"/>
</dbReference>
<dbReference type="GO" id="GO:0004519">
    <property type="term" value="F:endonuclease activity"/>
    <property type="evidence" value="ECO:0007669"/>
    <property type="project" value="UniProtKB-KW"/>
</dbReference>